<comment type="caution">
    <text evidence="1">The sequence shown here is derived from an EMBL/GenBank/DDBJ whole genome shotgun (WGS) entry which is preliminary data.</text>
</comment>
<gene>
    <name evidence="1" type="ORF">JI750_18300</name>
</gene>
<dbReference type="Gene3D" id="3.40.630.30">
    <property type="match status" value="1"/>
</dbReference>
<dbReference type="Proteomes" id="UP000603728">
    <property type="component" value="Unassembled WGS sequence"/>
</dbReference>
<keyword evidence="2" id="KW-1185">Reference proteome</keyword>
<reference evidence="1 2" key="1">
    <citation type="submission" date="2021-01" db="EMBL/GenBank/DDBJ databases">
        <title>Genome seq and assembly of Flavobacterium sp. GN10.</title>
        <authorList>
            <person name="Chhetri G."/>
        </authorList>
    </citation>
    <scope>NUCLEOTIDE SEQUENCE [LARGE SCALE GENOMIC DNA]</scope>
    <source>
        <strain evidence="1 2">GN10</strain>
    </source>
</reference>
<dbReference type="RefSeq" id="WP_202005595.1">
    <property type="nucleotide sequence ID" value="NZ_JAERSF010000004.1"/>
</dbReference>
<dbReference type="SUPFAM" id="SSF55729">
    <property type="entry name" value="Acyl-CoA N-acyltransferases (Nat)"/>
    <property type="match status" value="1"/>
</dbReference>
<name>A0ABS1KHW3_9FLAO</name>
<evidence type="ECO:0000313" key="2">
    <source>
        <dbReference type="Proteomes" id="UP000603728"/>
    </source>
</evidence>
<sequence length="186" mass="22299">MKKYKCLIQSEWISDNFSLIPIRNDDKLAILKMRNEQIYHLRQAELLTLEMQEAYFENVVAKLFDQKNPNQILFTFLEKGEFIGYGGLVHINWIDKNAEVSFIMRTELEKEKFSYYWENYLSLLEKVAFKDLNFHKIFTYAFDLRPHLYSVLEKSGFREEARLKEHCCFQGKYLDVVINSKLNRNA</sequence>
<dbReference type="EMBL" id="JAERSF010000004">
    <property type="protein sequence ID" value="MBL0738853.1"/>
    <property type="molecule type" value="Genomic_DNA"/>
</dbReference>
<evidence type="ECO:0000313" key="1">
    <source>
        <dbReference type="EMBL" id="MBL0738853.1"/>
    </source>
</evidence>
<proteinExistence type="predicted"/>
<organism evidence="1 2">
    <name type="scientific">Flavobacterium tagetis</name>
    <dbReference type="NCBI Taxonomy" id="2801336"/>
    <lineage>
        <taxon>Bacteria</taxon>
        <taxon>Pseudomonadati</taxon>
        <taxon>Bacteroidota</taxon>
        <taxon>Flavobacteriia</taxon>
        <taxon>Flavobacteriales</taxon>
        <taxon>Flavobacteriaceae</taxon>
        <taxon>Flavobacterium</taxon>
    </lineage>
</organism>
<accession>A0ABS1KHW3</accession>
<dbReference type="Pfam" id="PF13420">
    <property type="entry name" value="Acetyltransf_4"/>
    <property type="match status" value="1"/>
</dbReference>
<dbReference type="InterPro" id="IPR016181">
    <property type="entry name" value="Acyl_CoA_acyltransferase"/>
</dbReference>
<protein>
    <submittedName>
        <fullName evidence="1">GNAT family N-acetyltransferase</fullName>
    </submittedName>
</protein>